<protein>
    <submittedName>
        <fullName evidence="1">Uncharacterized protein</fullName>
    </submittedName>
</protein>
<dbReference type="AlphaFoldDB" id="W2V1R7"/>
<accession>W2V1R7</accession>
<comment type="caution">
    <text evidence="1">The sequence shown here is derived from an EMBL/GenBank/DDBJ whole genome shotgun (WGS) entry which is preliminary data.</text>
</comment>
<name>W2V1R7_9RICK</name>
<reference evidence="1 2" key="1">
    <citation type="journal article" date="2013" name="PLoS ONE">
        <title>Bacterial endosymbiosis in a chordate host: long-term co-evolution and conservation of secondary metabolism.</title>
        <authorList>
            <person name="Kwan J.C."/>
            <person name="Schmidt E.W."/>
        </authorList>
    </citation>
    <scope>NUCLEOTIDE SEQUENCE [LARGE SCALE GENOMIC DNA]</scope>
    <source>
        <strain evidence="2">L6</strain>
    </source>
</reference>
<evidence type="ECO:0000313" key="1">
    <source>
        <dbReference type="EMBL" id="ETO91602.1"/>
    </source>
</evidence>
<gene>
    <name evidence="1" type="ORF">P857_771</name>
</gene>
<sequence>MYPVSFSIILIPQFSKYNLITFNLSDPLYFILASPSI</sequence>
<organism evidence="1 2">
    <name type="scientific">Candidatus Xenolissoclinum pacificiensis L6</name>
    <dbReference type="NCBI Taxonomy" id="1401685"/>
    <lineage>
        <taxon>Bacteria</taxon>
        <taxon>Pseudomonadati</taxon>
        <taxon>Pseudomonadota</taxon>
        <taxon>Alphaproteobacteria</taxon>
        <taxon>Rickettsiales</taxon>
        <taxon>Anaplasmataceae</taxon>
        <taxon>Candidatus Xenolissoclinum</taxon>
    </lineage>
</organism>
<keyword evidence="2" id="KW-1185">Reference proteome</keyword>
<evidence type="ECO:0000313" key="2">
    <source>
        <dbReference type="Proteomes" id="UP000018951"/>
    </source>
</evidence>
<proteinExistence type="predicted"/>
<dbReference type="EMBL" id="AXCJ01000001">
    <property type="protein sequence ID" value="ETO91602.1"/>
    <property type="molecule type" value="Genomic_DNA"/>
</dbReference>
<dbReference type="Proteomes" id="UP000018951">
    <property type="component" value="Unassembled WGS sequence"/>
</dbReference>